<name>A0A6J4K6B9_9CHLR</name>
<protein>
    <submittedName>
        <fullName evidence="1">Uncharacterized protein</fullName>
    </submittedName>
</protein>
<sequence length="103" mass="11518">MSRPPTLRERIAALDAKLPPDLDTVPCLGTMTGYWKYSAAAAPFLEPHLDLEPPLELPLEPFADFCSRGGPLCALCLDHARVIWTRRRRLAIMFAGITEESIR</sequence>
<gene>
    <name evidence="1" type="ORF">AVDCRST_MAG93-4366</name>
</gene>
<proteinExistence type="predicted"/>
<organism evidence="1">
    <name type="scientific">uncultured Chloroflexia bacterium</name>
    <dbReference type="NCBI Taxonomy" id="1672391"/>
    <lineage>
        <taxon>Bacteria</taxon>
        <taxon>Bacillati</taxon>
        <taxon>Chloroflexota</taxon>
        <taxon>Chloroflexia</taxon>
        <taxon>environmental samples</taxon>
    </lineage>
</organism>
<reference evidence="1" key="1">
    <citation type="submission" date="2020-02" db="EMBL/GenBank/DDBJ databases">
        <authorList>
            <person name="Meier V. D."/>
        </authorList>
    </citation>
    <scope>NUCLEOTIDE SEQUENCE</scope>
    <source>
        <strain evidence="1">AVDCRST_MAG93</strain>
    </source>
</reference>
<dbReference type="AlphaFoldDB" id="A0A6J4K6B9"/>
<dbReference type="EMBL" id="CADCTR010001468">
    <property type="protein sequence ID" value="CAA9297532.1"/>
    <property type="molecule type" value="Genomic_DNA"/>
</dbReference>
<evidence type="ECO:0000313" key="1">
    <source>
        <dbReference type="EMBL" id="CAA9297532.1"/>
    </source>
</evidence>
<accession>A0A6J4K6B9</accession>